<feature type="transmembrane region" description="Helical" evidence="6">
    <location>
        <begin position="12"/>
        <end position="34"/>
    </location>
</feature>
<evidence type="ECO:0000256" key="4">
    <source>
        <dbReference type="ARBA" id="ARBA00022989"/>
    </source>
</evidence>
<feature type="transmembrane region" description="Helical" evidence="6">
    <location>
        <begin position="222"/>
        <end position="240"/>
    </location>
</feature>
<feature type="transmembrane region" description="Helical" evidence="6">
    <location>
        <begin position="40"/>
        <end position="60"/>
    </location>
</feature>
<feature type="transmembrane region" description="Helical" evidence="6">
    <location>
        <begin position="81"/>
        <end position="103"/>
    </location>
</feature>
<feature type="transmembrane region" description="Helical" evidence="6">
    <location>
        <begin position="181"/>
        <end position="201"/>
    </location>
</feature>
<dbReference type="Proteomes" id="UP001302349">
    <property type="component" value="Chromosome"/>
</dbReference>
<dbReference type="PANTHER" id="PTHR30250:SF11">
    <property type="entry name" value="O-ANTIGEN TRANSPORTER-RELATED"/>
    <property type="match status" value="1"/>
</dbReference>
<gene>
    <name evidence="7" type="ORF">RT717_17965</name>
</gene>
<protein>
    <submittedName>
        <fullName evidence="7">Oligosaccharide flippase family protein</fullName>
    </submittedName>
</protein>
<keyword evidence="8" id="KW-1185">Reference proteome</keyword>
<keyword evidence="4 6" id="KW-1133">Transmembrane helix</keyword>
<feature type="transmembrane region" description="Helical" evidence="6">
    <location>
        <begin position="157"/>
        <end position="175"/>
    </location>
</feature>
<keyword evidence="2" id="KW-1003">Cell membrane</keyword>
<evidence type="ECO:0000256" key="2">
    <source>
        <dbReference type="ARBA" id="ARBA00022475"/>
    </source>
</evidence>
<keyword evidence="3 6" id="KW-0812">Transmembrane</keyword>
<feature type="transmembrane region" description="Helical" evidence="6">
    <location>
        <begin position="246"/>
        <end position="269"/>
    </location>
</feature>
<proteinExistence type="predicted"/>
<evidence type="ECO:0000313" key="8">
    <source>
        <dbReference type="Proteomes" id="UP001302349"/>
    </source>
</evidence>
<dbReference type="EMBL" id="CP136051">
    <property type="protein sequence ID" value="WOK04970.1"/>
    <property type="molecule type" value="Genomic_DNA"/>
</dbReference>
<evidence type="ECO:0000256" key="3">
    <source>
        <dbReference type="ARBA" id="ARBA00022692"/>
    </source>
</evidence>
<accession>A0ABZ0IKX4</accession>
<feature type="transmembrane region" description="Helical" evidence="6">
    <location>
        <begin position="457"/>
        <end position="477"/>
    </location>
</feature>
<feature type="transmembrane region" description="Helical" evidence="6">
    <location>
        <begin position="334"/>
        <end position="351"/>
    </location>
</feature>
<keyword evidence="5 6" id="KW-0472">Membrane</keyword>
<organism evidence="7 8">
    <name type="scientific">Imperialibacter roseus</name>
    <dbReference type="NCBI Taxonomy" id="1324217"/>
    <lineage>
        <taxon>Bacteria</taxon>
        <taxon>Pseudomonadati</taxon>
        <taxon>Bacteroidota</taxon>
        <taxon>Cytophagia</taxon>
        <taxon>Cytophagales</taxon>
        <taxon>Flammeovirgaceae</taxon>
        <taxon>Imperialibacter</taxon>
    </lineage>
</organism>
<evidence type="ECO:0000256" key="5">
    <source>
        <dbReference type="ARBA" id="ARBA00023136"/>
    </source>
</evidence>
<dbReference type="PANTHER" id="PTHR30250">
    <property type="entry name" value="PST FAMILY PREDICTED COLANIC ACID TRANSPORTER"/>
    <property type="match status" value="1"/>
</dbReference>
<name>A0ABZ0IKX4_9BACT</name>
<feature type="transmembrane region" description="Helical" evidence="6">
    <location>
        <begin position="431"/>
        <end position="451"/>
    </location>
</feature>
<evidence type="ECO:0000313" key="7">
    <source>
        <dbReference type="EMBL" id="WOK04970.1"/>
    </source>
</evidence>
<dbReference type="Pfam" id="PF01943">
    <property type="entry name" value="Polysacc_synt"/>
    <property type="match status" value="1"/>
</dbReference>
<evidence type="ECO:0000256" key="6">
    <source>
        <dbReference type="SAM" id="Phobius"/>
    </source>
</evidence>
<comment type="subcellular location">
    <subcellularLocation>
        <location evidence="1">Cell membrane</location>
        <topology evidence="1">Multi-pass membrane protein</topology>
    </subcellularLocation>
</comment>
<feature type="transmembrane region" description="Helical" evidence="6">
    <location>
        <begin position="123"/>
        <end position="145"/>
    </location>
</feature>
<evidence type="ECO:0000256" key="1">
    <source>
        <dbReference type="ARBA" id="ARBA00004651"/>
    </source>
</evidence>
<dbReference type="InterPro" id="IPR050833">
    <property type="entry name" value="Poly_Biosynth_Transport"/>
</dbReference>
<feature type="transmembrane region" description="Helical" evidence="6">
    <location>
        <begin position="308"/>
        <end position="328"/>
    </location>
</feature>
<reference evidence="7 8" key="1">
    <citation type="journal article" date="2023" name="Microbiol. Resour. Announc.">
        <title>Complete Genome Sequence of Imperialibacter roseus strain P4T.</title>
        <authorList>
            <person name="Tizabi D.R."/>
            <person name="Bachvaroff T."/>
            <person name="Hill R.T."/>
        </authorList>
    </citation>
    <scope>NUCLEOTIDE SEQUENCE [LARGE SCALE GENOMIC DNA]</scope>
    <source>
        <strain evidence="7 8">P4T</strain>
    </source>
</reference>
<dbReference type="InterPro" id="IPR002797">
    <property type="entry name" value="Polysacc_synth"/>
</dbReference>
<feature type="transmembrane region" description="Helical" evidence="6">
    <location>
        <begin position="372"/>
        <end position="393"/>
    </location>
</feature>
<dbReference type="RefSeq" id="WP_317487767.1">
    <property type="nucleotide sequence ID" value="NZ_CP136051.1"/>
</dbReference>
<sequence>MGVVIRQSFITTVLTYVGVVIGYVNVLILFPKFLTPEEIGLVRLIPSAAFLLLPLAQLGLAQCTVRFYPAFEKKKNGPGELLAFGFIGVTVGYLITLVLYNIFREPITAYFAKESGLVNNYQWVILAVLLVMSFQAVAEGYSRALLKIVAANFAKEVLVRVGTSITVLLYAVNIITFPVMVYTMILVYGVSLLYLLGYLAYRKQLSLKFSFSAFERPQLKEMMVYSMYALLGAGGSFIILNIDQIMISGMIGLSWNGIYTTAFYIAVVIEMPRRALTQITTPLISRAFDKHDMVEIDSLYKKVSINQMIAGSLLYIGIAANLNSIFALVPNNEAFIQGVTVVNIIGLGKLLDMTFSLNGEIIVMSKYFRFNVLSLVILAVLAVMLNQWLIPLYGIDGAAWASAISLFLYNLVKMIFVWVKIGVQPFTWKNVGMLVISGLVLLAGIYLPAFSNVFLDILVRSTMITFLFGGAVLLFRISPDVNELVKVVWGRFRQ</sequence>
<feature type="transmembrane region" description="Helical" evidence="6">
    <location>
        <begin position="399"/>
        <end position="419"/>
    </location>
</feature>